<keyword evidence="2 8" id="KW-0963">Cytoplasm</keyword>
<dbReference type="InterPro" id="IPR015262">
    <property type="entry name" value="tRNA_Ile_lys_synt_subst-bd"/>
</dbReference>
<dbReference type="InterPro" id="IPR012094">
    <property type="entry name" value="tRNA_Ile_lys_synt"/>
</dbReference>
<dbReference type="InterPro" id="IPR012796">
    <property type="entry name" value="Lysidine-tRNA-synth_C"/>
</dbReference>
<sequence length="502" mass="54674">MPALTPALMPALTLGALAALIDGALGVIPRNEREPPGPKQPKQPNRPMRIVLGYSGGLDSELLACALGEFAKRHPDIQCIAAHVHHGLSPNADAWASHCQERAAHYGLQFHRLKVTLSRDKGLSLEAEARDKRYQALLSLLGPGDVLLTAHHEDDQLETLLLALKRGQGPKGLAAMGMVQPLTLANSEDAANCWQLRPFLGLSRSDMEQTVEALGLVHIEDESNSDTRFDRNFLRHEIIPLLKQRWPAFAQTCARSAALCASQQQLLDAEMRKRLKPMLQRDGSLRLCLTALAAQEPLWQEQLLRGFIELNGLPLPSQLQLQDALKQLLGAREDAAVHLRFQGLELRRFQGCAYALAPALASVLADATLDDVSSAPVAVTFSALKQGIALADGRRLWLEPANPGEPGLSDMAGETALQIVFGLPGSTRTRPHHRDKGRELKKVWQELGVPPWERASVPMLMLGQSVNTDISASGRLLAAAGLWLEKSALAKPGDTAWRLCLA</sequence>
<dbReference type="EC" id="6.3.4.19" evidence="8"/>
<dbReference type="PANTHER" id="PTHR43033:SF1">
    <property type="entry name" value="TRNA(ILE)-LYSIDINE SYNTHASE-RELATED"/>
    <property type="match status" value="1"/>
</dbReference>
<dbReference type="InterPro" id="IPR014729">
    <property type="entry name" value="Rossmann-like_a/b/a_fold"/>
</dbReference>
<gene>
    <name evidence="8 10" type="primary">tilS</name>
    <name evidence="10" type="ORF">JYB88_05490</name>
</gene>
<keyword evidence="4 8" id="KW-0819">tRNA processing</keyword>
<dbReference type="GO" id="GO:0032267">
    <property type="term" value="F:tRNA(Ile)-lysidine synthase activity"/>
    <property type="evidence" value="ECO:0007669"/>
    <property type="project" value="UniProtKB-EC"/>
</dbReference>
<comment type="domain">
    <text evidence="8">The N-terminal region contains the highly conserved SGGXDS motif, predicted to be a P-loop motif involved in ATP binding.</text>
</comment>
<evidence type="ECO:0000256" key="6">
    <source>
        <dbReference type="ARBA" id="ARBA00022840"/>
    </source>
</evidence>
<evidence type="ECO:0000259" key="9">
    <source>
        <dbReference type="SMART" id="SM00977"/>
    </source>
</evidence>
<dbReference type="Pfam" id="PF09179">
    <property type="entry name" value="TilS"/>
    <property type="match status" value="1"/>
</dbReference>
<dbReference type="PANTHER" id="PTHR43033">
    <property type="entry name" value="TRNA(ILE)-LYSIDINE SYNTHASE-RELATED"/>
    <property type="match status" value="1"/>
</dbReference>
<dbReference type="InterPro" id="IPR012795">
    <property type="entry name" value="tRNA_Ile_lys_synt_N"/>
</dbReference>
<keyword evidence="11" id="KW-1185">Reference proteome</keyword>
<keyword evidence="3 8" id="KW-0436">Ligase</keyword>
<dbReference type="GO" id="GO:0005524">
    <property type="term" value="F:ATP binding"/>
    <property type="evidence" value="ECO:0007669"/>
    <property type="project" value="UniProtKB-UniRule"/>
</dbReference>
<dbReference type="Pfam" id="PF01171">
    <property type="entry name" value="ATP_bind_3"/>
    <property type="match status" value="1"/>
</dbReference>
<dbReference type="Proteomes" id="UP000663281">
    <property type="component" value="Chromosome"/>
</dbReference>
<evidence type="ECO:0000256" key="7">
    <source>
        <dbReference type="ARBA" id="ARBA00048539"/>
    </source>
</evidence>
<evidence type="ECO:0000256" key="2">
    <source>
        <dbReference type="ARBA" id="ARBA00022490"/>
    </source>
</evidence>
<protein>
    <recommendedName>
        <fullName evidence="8">tRNA(Ile)-lysidine synthase</fullName>
        <ecNumber evidence="8">6.3.4.19</ecNumber>
    </recommendedName>
    <alternativeName>
        <fullName evidence="8">tRNA(Ile)-2-lysyl-cytidine synthase</fullName>
    </alternativeName>
    <alternativeName>
        <fullName evidence="8">tRNA(Ile)-lysidine synthetase</fullName>
    </alternativeName>
</protein>
<dbReference type="RefSeq" id="WP_207325757.1">
    <property type="nucleotide sequence ID" value="NZ_CP071504.1"/>
</dbReference>
<evidence type="ECO:0000256" key="4">
    <source>
        <dbReference type="ARBA" id="ARBA00022694"/>
    </source>
</evidence>
<dbReference type="InterPro" id="IPR011063">
    <property type="entry name" value="TilS/TtcA_N"/>
</dbReference>
<comment type="similarity">
    <text evidence="8">Belongs to the tRNA(Ile)-lysidine synthase family.</text>
</comment>
<dbReference type="SUPFAM" id="SSF52402">
    <property type="entry name" value="Adenine nucleotide alpha hydrolases-like"/>
    <property type="match status" value="1"/>
</dbReference>
<keyword evidence="6 8" id="KW-0067">ATP-binding</keyword>
<evidence type="ECO:0000313" key="11">
    <source>
        <dbReference type="Proteomes" id="UP000663281"/>
    </source>
</evidence>
<dbReference type="Gene3D" id="1.20.59.20">
    <property type="match status" value="1"/>
</dbReference>
<dbReference type="NCBIfam" id="TIGR02432">
    <property type="entry name" value="lysidine_TilS_N"/>
    <property type="match status" value="1"/>
</dbReference>
<comment type="subcellular location">
    <subcellularLocation>
        <location evidence="1 8">Cytoplasm</location>
    </subcellularLocation>
</comment>
<dbReference type="KEGG" id="scyp:JYB88_05490"/>
<evidence type="ECO:0000313" key="10">
    <source>
        <dbReference type="EMBL" id="QSX31096.1"/>
    </source>
</evidence>
<feature type="binding site" evidence="8">
    <location>
        <begin position="55"/>
        <end position="60"/>
    </location>
    <ligand>
        <name>ATP</name>
        <dbReference type="ChEBI" id="CHEBI:30616"/>
    </ligand>
</feature>
<dbReference type="AlphaFoldDB" id="A0A975ALS5"/>
<proteinExistence type="inferred from homology"/>
<keyword evidence="5 8" id="KW-0547">Nucleotide-binding</keyword>
<evidence type="ECO:0000256" key="3">
    <source>
        <dbReference type="ARBA" id="ARBA00022598"/>
    </source>
</evidence>
<dbReference type="Pfam" id="PF11734">
    <property type="entry name" value="TilS_C"/>
    <property type="match status" value="1"/>
</dbReference>
<dbReference type="NCBIfam" id="TIGR02433">
    <property type="entry name" value="lysidine_TilS_C"/>
    <property type="match status" value="1"/>
</dbReference>
<comment type="catalytic activity">
    <reaction evidence="7 8">
        <text>cytidine(34) in tRNA(Ile2) + L-lysine + ATP = lysidine(34) in tRNA(Ile2) + AMP + diphosphate + H(+)</text>
        <dbReference type="Rhea" id="RHEA:43744"/>
        <dbReference type="Rhea" id="RHEA-COMP:10625"/>
        <dbReference type="Rhea" id="RHEA-COMP:10670"/>
        <dbReference type="ChEBI" id="CHEBI:15378"/>
        <dbReference type="ChEBI" id="CHEBI:30616"/>
        <dbReference type="ChEBI" id="CHEBI:32551"/>
        <dbReference type="ChEBI" id="CHEBI:33019"/>
        <dbReference type="ChEBI" id="CHEBI:82748"/>
        <dbReference type="ChEBI" id="CHEBI:83665"/>
        <dbReference type="ChEBI" id="CHEBI:456215"/>
        <dbReference type="EC" id="6.3.4.19"/>
    </reaction>
</comment>
<organism evidence="10 11">
    <name type="scientific">Shewanella cyperi</name>
    <dbReference type="NCBI Taxonomy" id="2814292"/>
    <lineage>
        <taxon>Bacteria</taxon>
        <taxon>Pseudomonadati</taxon>
        <taxon>Pseudomonadota</taxon>
        <taxon>Gammaproteobacteria</taxon>
        <taxon>Alteromonadales</taxon>
        <taxon>Shewanellaceae</taxon>
        <taxon>Shewanella</taxon>
    </lineage>
</organism>
<dbReference type="HAMAP" id="MF_01161">
    <property type="entry name" value="tRNA_Ile_lys_synt"/>
    <property type="match status" value="1"/>
</dbReference>
<feature type="domain" description="Lysidine-tRNA(Ile) synthetase C-terminal" evidence="9">
    <location>
        <begin position="417"/>
        <end position="501"/>
    </location>
</feature>
<evidence type="ECO:0000256" key="8">
    <source>
        <dbReference type="HAMAP-Rule" id="MF_01161"/>
    </source>
</evidence>
<dbReference type="SUPFAM" id="SSF82829">
    <property type="entry name" value="MesJ substrate recognition domain-like"/>
    <property type="match status" value="1"/>
</dbReference>
<dbReference type="GO" id="GO:0006400">
    <property type="term" value="P:tRNA modification"/>
    <property type="evidence" value="ECO:0007669"/>
    <property type="project" value="UniProtKB-UniRule"/>
</dbReference>
<evidence type="ECO:0000256" key="5">
    <source>
        <dbReference type="ARBA" id="ARBA00022741"/>
    </source>
</evidence>
<evidence type="ECO:0000256" key="1">
    <source>
        <dbReference type="ARBA" id="ARBA00004496"/>
    </source>
</evidence>
<dbReference type="Gene3D" id="3.40.50.620">
    <property type="entry name" value="HUPs"/>
    <property type="match status" value="1"/>
</dbReference>
<reference evidence="10 11" key="1">
    <citation type="submission" date="2021-03" db="EMBL/GenBank/DDBJ databases">
        <title>Novel species identification of genus Shewanella.</title>
        <authorList>
            <person name="Liu G."/>
            <person name="Zhang Q."/>
        </authorList>
    </citation>
    <scope>NUCLEOTIDE SEQUENCE [LARGE SCALE GENOMIC DNA]</scope>
    <source>
        <strain evidence="10 11">FJAT-53726</strain>
    </source>
</reference>
<accession>A0A975ALS5</accession>
<dbReference type="CDD" id="cd01992">
    <property type="entry name" value="TilS_N"/>
    <property type="match status" value="1"/>
</dbReference>
<comment type="function">
    <text evidence="8">Ligates lysine onto the cytidine present at position 34 of the AUA codon-specific tRNA(Ile) that contains the anticodon CAU, in an ATP-dependent manner. Cytidine is converted to lysidine, thus changing the amino acid specificity of the tRNA from methionine to isoleucine.</text>
</comment>
<dbReference type="SMART" id="SM00977">
    <property type="entry name" value="TilS_C"/>
    <property type="match status" value="1"/>
</dbReference>
<dbReference type="EMBL" id="CP071504">
    <property type="protein sequence ID" value="QSX31096.1"/>
    <property type="molecule type" value="Genomic_DNA"/>
</dbReference>
<dbReference type="GO" id="GO:0005737">
    <property type="term" value="C:cytoplasm"/>
    <property type="evidence" value="ECO:0007669"/>
    <property type="project" value="UniProtKB-SubCell"/>
</dbReference>
<dbReference type="SUPFAM" id="SSF56037">
    <property type="entry name" value="PheT/TilS domain"/>
    <property type="match status" value="1"/>
</dbReference>
<name>A0A975ALS5_9GAMM</name>